<dbReference type="EMBL" id="QXTE01000300">
    <property type="protein sequence ID" value="TFJ99872.1"/>
    <property type="molecule type" value="Genomic_DNA"/>
</dbReference>
<reference evidence="2 3" key="1">
    <citation type="submission" date="2019-04" db="EMBL/GenBank/DDBJ databases">
        <title>Draft genome of the big-headed turtle Platysternon megacephalum.</title>
        <authorList>
            <person name="Gong S."/>
        </authorList>
    </citation>
    <scope>NUCLEOTIDE SEQUENCE [LARGE SCALE GENOMIC DNA]</scope>
    <source>
        <strain evidence="2">DO16091913</strain>
        <tissue evidence="2">Muscle</tissue>
    </source>
</reference>
<dbReference type="AlphaFoldDB" id="A0A4D9DY13"/>
<feature type="region of interest" description="Disordered" evidence="1">
    <location>
        <begin position="55"/>
        <end position="93"/>
    </location>
</feature>
<evidence type="ECO:0000313" key="3">
    <source>
        <dbReference type="Proteomes" id="UP000297703"/>
    </source>
</evidence>
<gene>
    <name evidence="2" type="ORF">DR999_PMT18052</name>
</gene>
<reference evidence="2 3" key="2">
    <citation type="submission" date="2019-04" db="EMBL/GenBank/DDBJ databases">
        <title>The genome sequence of big-headed turtle.</title>
        <authorList>
            <person name="Gong S."/>
        </authorList>
    </citation>
    <scope>NUCLEOTIDE SEQUENCE [LARGE SCALE GENOMIC DNA]</scope>
    <source>
        <strain evidence="2">DO16091913</strain>
        <tissue evidence="2">Muscle</tissue>
    </source>
</reference>
<accession>A0A4D9DY13</accession>
<evidence type="ECO:0000256" key="1">
    <source>
        <dbReference type="SAM" id="MobiDB-lite"/>
    </source>
</evidence>
<organism evidence="2 3">
    <name type="scientific">Platysternon megacephalum</name>
    <name type="common">big-headed turtle</name>
    <dbReference type="NCBI Taxonomy" id="55544"/>
    <lineage>
        <taxon>Eukaryota</taxon>
        <taxon>Metazoa</taxon>
        <taxon>Chordata</taxon>
        <taxon>Craniata</taxon>
        <taxon>Vertebrata</taxon>
        <taxon>Euteleostomi</taxon>
        <taxon>Archelosauria</taxon>
        <taxon>Testudinata</taxon>
        <taxon>Testudines</taxon>
        <taxon>Cryptodira</taxon>
        <taxon>Durocryptodira</taxon>
        <taxon>Testudinoidea</taxon>
        <taxon>Platysternidae</taxon>
        <taxon>Platysternon</taxon>
    </lineage>
</organism>
<sequence length="108" mass="11630">MVLPPGQLAQCWAWPFFKHAAQVPQEAIRRHLEKSWPVFRGTEHPAPGAEALFESAGLGPYGDVQQSSPGSWGLEGPSLGADNTPRLPLVSCGAYPRPRRNAALEGSD</sequence>
<name>A0A4D9DY13_9SAUR</name>
<dbReference type="Proteomes" id="UP000297703">
    <property type="component" value="Unassembled WGS sequence"/>
</dbReference>
<evidence type="ECO:0000313" key="2">
    <source>
        <dbReference type="EMBL" id="TFJ99872.1"/>
    </source>
</evidence>
<proteinExistence type="predicted"/>
<comment type="caution">
    <text evidence="2">The sequence shown here is derived from an EMBL/GenBank/DDBJ whole genome shotgun (WGS) entry which is preliminary data.</text>
</comment>
<keyword evidence="3" id="KW-1185">Reference proteome</keyword>
<protein>
    <submittedName>
        <fullName evidence="2">Anion exchange protein 2</fullName>
    </submittedName>
</protein>